<dbReference type="GO" id="GO:0005886">
    <property type="term" value="C:plasma membrane"/>
    <property type="evidence" value="ECO:0007669"/>
    <property type="project" value="TreeGrafter"/>
</dbReference>
<dbReference type="Proteomes" id="UP000214603">
    <property type="component" value="Unassembled WGS sequence"/>
</dbReference>
<reference evidence="4" key="1">
    <citation type="submission" date="2017-06" db="EMBL/GenBank/DDBJ databases">
        <title>Herbaspirillum phytohormonus sp. nov., isolated from the root nodule of Robinia pseudoacacia in lead-zinc mine.</title>
        <authorList>
            <person name="Fan M."/>
            <person name="Lin Y."/>
        </authorList>
    </citation>
    <scope>NUCLEOTIDE SEQUENCE [LARGE SCALE GENOMIC DNA]</scope>
    <source>
        <strain evidence="4">SC-089</strain>
    </source>
</reference>
<feature type="region of interest" description="Disordered" evidence="1">
    <location>
        <begin position="667"/>
        <end position="694"/>
    </location>
</feature>
<keyword evidence="4" id="KW-1185">Reference proteome</keyword>
<feature type="domain" description="AsmA" evidence="2">
    <location>
        <begin position="1"/>
        <end position="566"/>
    </location>
</feature>
<dbReference type="Pfam" id="PF05170">
    <property type="entry name" value="AsmA"/>
    <property type="match status" value="1"/>
</dbReference>
<proteinExistence type="predicted"/>
<dbReference type="GO" id="GO:0090313">
    <property type="term" value="P:regulation of protein targeting to membrane"/>
    <property type="evidence" value="ECO:0007669"/>
    <property type="project" value="TreeGrafter"/>
</dbReference>
<accession>A0A225MX45</accession>
<dbReference type="AlphaFoldDB" id="A0A225MX45"/>
<dbReference type="PANTHER" id="PTHR30441:SF9">
    <property type="entry name" value="ASMA FAMILY PROTEIN YHJG"/>
    <property type="match status" value="1"/>
</dbReference>
<dbReference type="OrthoDB" id="5749006at2"/>
<dbReference type="InterPro" id="IPR007844">
    <property type="entry name" value="AsmA"/>
</dbReference>
<gene>
    <name evidence="3" type="ORF">CEY11_02930</name>
</gene>
<evidence type="ECO:0000313" key="4">
    <source>
        <dbReference type="Proteomes" id="UP000214603"/>
    </source>
</evidence>
<dbReference type="PANTHER" id="PTHR30441">
    <property type="entry name" value="DUF748 DOMAIN-CONTAINING PROTEIN"/>
    <property type="match status" value="1"/>
</dbReference>
<evidence type="ECO:0000259" key="2">
    <source>
        <dbReference type="Pfam" id="PF05170"/>
    </source>
</evidence>
<sequence length="694" mass="75100">MRRYAKIGLWVVAAPLAALVLCVAVVWAFNWNLLREPLSRRLSDVLHRPVSMQDLSVYWFWPADRPGWRGWLPLPRIRAQGLAVGNPQWSPADEDMLRAADVSVVVDPWVLPEHVARIDSLQVASARLLLQRAQDGTVNWSLTQNPSTEPQSDWAFDLRRLQLRDVGVQVRDAANRLDLQATLDSLPQTTAEGYGLGWKLSGSYNRARVEGQGSSGGILSLQQGGQPFPIDARVKIGETQIQAQGSVTRPQDLAALDVQFKLQGATMADLYPILGVVLPNTPAYSTSGHLVGTLQPGHETWTYSDFRGKVGASDIEGTLKYQIRKPRPLLSGELRSSLLRFKDLGPLVGVDTAARKAKRLQAVHNAEGEELQPAAKVRQPAGKVLPVDPISTDSWATMDADVKFSGQKIVHSKELPLDHIQTHVVLDDRVLSLDPLDFGVAGGTLATVIHADGRSKPLKADVTVSARHLKLKRLFPGAESMNASFGELHGNARLAATGNSIAALLGHANGELSALISKGTISRLLLETAGLNVANILINKLFGDQQVVLNCMASDFSVHKGLMSTRVFRLDTSDAVVDVSGTINLATEVLNLDVKPENKSARVFTLRTPLYVHGTFKHPDVGVYKGPLLLRAGAAVVLGVVATPFAALLPLLNPGTTEASDCQAMLAHPGRKPEPEAHPKPAQPTRPAPPVVEY</sequence>
<evidence type="ECO:0000313" key="3">
    <source>
        <dbReference type="EMBL" id="OWT65704.1"/>
    </source>
</evidence>
<organism evidence="3 4">
    <name type="scientific">Candidimonas nitroreducens</name>
    <dbReference type="NCBI Taxonomy" id="683354"/>
    <lineage>
        <taxon>Bacteria</taxon>
        <taxon>Pseudomonadati</taxon>
        <taxon>Pseudomonadota</taxon>
        <taxon>Betaproteobacteria</taxon>
        <taxon>Burkholderiales</taxon>
        <taxon>Alcaligenaceae</taxon>
        <taxon>Candidimonas</taxon>
    </lineage>
</organism>
<name>A0A225MX45_9BURK</name>
<evidence type="ECO:0000256" key="1">
    <source>
        <dbReference type="SAM" id="MobiDB-lite"/>
    </source>
</evidence>
<comment type="caution">
    <text evidence="3">The sequence shown here is derived from an EMBL/GenBank/DDBJ whole genome shotgun (WGS) entry which is preliminary data.</text>
</comment>
<dbReference type="EMBL" id="NJIH01000002">
    <property type="protein sequence ID" value="OWT65704.1"/>
    <property type="molecule type" value="Genomic_DNA"/>
</dbReference>
<feature type="compositionally biased region" description="Pro residues" evidence="1">
    <location>
        <begin position="681"/>
        <end position="694"/>
    </location>
</feature>
<protein>
    <submittedName>
        <fullName evidence="3">AsmA family protein</fullName>
    </submittedName>
</protein>
<dbReference type="RefSeq" id="WP_088601854.1">
    <property type="nucleotide sequence ID" value="NZ_NJIH01000002.1"/>
</dbReference>
<dbReference type="InterPro" id="IPR052894">
    <property type="entry name" value="AsmA-related"/>
</dbReference>